<dbReference type="EMBL" id="CAJHUC010001726">
    <property type="protein sequence ID" value="CAD7702157.1"/>
    <property type="molecule type" value="Genomic_DNA"/>
</dbReference>
<evidence type="ECO:0000313" key="2">
    <source>
        <dbReference type="EMBL" id="CAD7702157.1"/>
    </source>
</evidence>
<feature type="signal peptide" evidence="1">
    <location>
        <begin position="1"/>
        <end position="25"/>
    </location>
</feature>
<keyword evidence="1" id="KW-0732">Signal</keyword>
<keyword evidence="3" id="KW-1185">Reference proteome</keyword>
<evidence type="ECO:0000313" key="3">
    <source>
        <dbReference type="Proteomes" id="UP000708148"/>
    </source>
</evidence>
<reference evidence="2" key="1">
    <citation type="submission" date="2020-12" db="EMBL/GenBank/DDBJ databases">
        <authorList>
            <person name="Iha C."/>
        </authorList>
    </citation>
    <scope>NUCLEOTIDE SEQUENCE</scope>
</reference>
<accession>A0A8S1J950</accession>
<protein>
    <recommendedName>
        <fullName evidence="4">Secreted protein</fullName>
    </recommendedName>
</protein>
<name>A0A8S1J950_9CHLO</name>
<sequence>MTPPERCNSLFASVVIASALVTVDAELHSVCCDDGHATLKLQMLFNPLRAILEAHAMVLSLGSEKIQQAEQIQCWQHLAQIMPKVVCFIATVPVQMQFACHQLPLCRVEESRRIKRIRHVGMD</sequence>
<dbReference type="AlphaFoldDB" id="A0A8S1J950"/>
<evidence type="ECO:0008006" key="4">
    <source>
        <dbReference type="Google" id="ProtNLM"/>
    </source>
</evidence>
<dbReference type="Proteomes" id="UP000708148">
    <property type="component" value="Unassembled WGS sequence"/>
</dbReference>
<evidence type="ECO:0000256" key="1">
    <source>
        <dbReference type="SAM" id="SignalP"/>
    </source>
</evidence>
<feature type="chain" id="PRO_5035885462" description="Secreted protein" evidence="1">
    <location>
        <begin position="26"/>
        <end position="123"/>
    </location>
</feature>
<comment type="caution">
    <text evidence="2">The sequence shown here is derived from an EMBL/GenBank/DDBJ whole genome shotgun (WGS) entry which is preliminary data.</text>
</comment>
<proteinExistence type="predicted"/>
<organism evidence="2 3">
    <name type="scientific">Ostreobium quekettii</name>
    <dbReference type="NCBI Taxonomy" id="121088"/>
    <lineage>
        <taxon>Eukaryota</taxon>
        <taxon>Viridiplantae</taxon>
        <taxon>Chlorophyta</taxon>
        <taxon>core chlorophytes</taxon>
        <taxon>Ulvophyceae</taxon>
        <taxon>TCBD clade</taxon>
        <taxon>Bryopsidales</taxon>
        <taxon>Ostreobineae</taxon>
        <taxon>Ostreobiaceae</taxon>
        <taxon>Ostreobium</taxon>
    </lineage>
</organism>
<gene>
    <name evidence="2" type="ORF">OSTQU699_LOCUS7514</name>
</gene>